<sequence>MAHLSSYPHPHNLSPSLSLSRFPTGSLLLLHPMETAQESELQERQQAWWWPLDNMACSSGSLDMSSNGSCFLLELDSQLRYLGLGVVGVAAAAASNPDDHRRTIEHELGLFFPKCMESPASSSEAVQDATVMPEDQLDELLQSFWDAEEEDQQQLIGFSSSSILKENGTFVLDDDDLLASLSSVSPVEPALPEPEQQPPSSSSSSHCNLDPPASETAGAQPQNARARTNCSSKRSATQEDTDAWNGKRSRKAAASCSVARPFTVVKPGPSGMDGVATLADINERILTRPARPVPHPVGEFACVPRASASAGGGDRPAPSGKAVASFTRLHTGAGKGTITIIRTSS</sequence>
<reference evidence="3" key="3">
    <citation type="submission" date="2018-08" db="UniProtKB">
        <authorList>
            <consortium name="EnsemblPlants"/>
        </authorList>
    </citation>
    <scope>IDENTIFICATION</scope>
    <source>
        <strain evidence="3">cv. Bd21</strain>
    </source>
</reference>
<dbReference type="RefSeq" id="XP_003572280.2">
    <property type="nucleotide sequence ID" value="XM_003572232.4"/>
</dbReference>
<evidence type="ECO:0000313" key="2">
    <source>
        <dbReference type="EMBL" id="PNT68252.1"/>
    </source>
</evidence>
<dbReference type="ExpressionAtlas" id="A0A2K2D1T2">
    <property type="expression patterns" value="baseline"/>
</dbReference>
<dbReference type="Gramene" id="PNT68252">
    <property type="protein sequence ID" value="PNT68252"/>
    <property type="gene ID" value="BRADI_3g37866v3"/>
</dbReference>
<protein>
    <recommendedName>
        <fullName evidence="5">Protein XRI1</fullName>
    </recommendedName>
</protein>
<gene>
    <name evidence="3" type="primary">LOC100829610</name>
    <name evidence="2" type="ORF">BRADI_3g37866v3</name>
</gene>
<proteinExistence type="predicted"/>
<evidence type="ECO:0008006" key="5">
    <source>
        <dbReference type="Google" id="ProtNLM"/>
    </source>
</evidence>
<reference evidence="2" key="2">
    <citation type="submission" date="2017-06" db="EMBL/GenBank/DDBJ databases">
        <title>WGS assembly of Brachypodium distachyon.</title>
        <authorList>
            <consortium name="The International Brachypodium Initiative"/>
            <person name="Lucas S."/>
            <person name="Harmon-Smith M."/>
            <person name="Lail K."/>
            <person name="Tice H."/>
            <person name="Grimwood J."/>
            <person name="Bruce D."/>
            <person name="Barry K."/>
            <person name="Shu S."/>
            <person name="Lindquist E."/>
            <person name="Wang M."/>
            <person name="Pitluck S."/>
            <person name="Vogel J.P."/>
            <person name="Garvin D.F."/>
            <person name="Mockler T.C."/>
            <person name="Schmutz J."/>
            <person name="Rokhsar D."/>
            <person name="Bevan M.W."/>
        </authorList>
    </citation>
    <scope>NUCLEOTIDE SEQUENCE</scope>
    <source>
        <strain evidence="2">Bd21</strain>
    </source>
</reference>
<dbReference type="OrthoDB" id="691244at2759"/>
<dbReference type="STRING" id="15368.A0A2K2D1T2"/>
<evidence type="ECO:0000313" key="4">
    <source>
        <dbReference type="Proteomes" id="UP000008810"/>
    </source>
</evidence>
<dbReference type="EnsemblPlants" id="PNT68252">
    <property type="protein sequence ID" value="PNT68252"/>
    <property type="gene ID" value="BRADI_3g37866v3"/>
</dbReference>
<dbReference type="Proteomes" id="UP000008810">
    <property type="component" value="Chromosome 3"/>
</dbReference>
<feature type="compositionally biased region" description="Polar residues" evidence="1">
    <location>
        <begin position="217"/>
        <end position="235"/>
    </location>
</feature>
<dbReference type="FunCoup" id="A0A2K2D1T2">
    <property type="interactions" value="1"/>
</dbReference>
<dbReference type="GeneID" id="100829610"/>
<dbReference type="PANTHER" id="PTHR33385">
    <property type="entry name" value="PROTEIN XRI1"/>
    <property type="match status" value="1"/>
</dbReference>
<name>A0A2K2D1T2_BRADI</name>
<accession>A0A2K2D1T2</accession>
<keyword evidence="4" id="KW-1185">Reference proteome</keyword>
<dbReference type="GO" id="GO:0007140">
    <property type="term" value="P:male meiotic nuclear division"/>
    <property type="evidence" value="ECO:0007669"/>
    <property type="project" value="InterPro"/>
</dbReference>
<dbReference type="AlphaFoldDB" id="A0A2K2D1T2"/>
<organism evidence="2">
    <name type="scientific">Brachypodium distachyon</name>
    <name type="common">Purple false brome</name>
    <name type="synonym">Trachynia distachya</name>
    <dbReference type="NCBI Taxonomy" id="15368"/>
    <lineage>
        <taxon>Eukaryota</taxon>
        <taxon>Viridiplantae</taxon>
        <taxon>Streptophyta</taxon>
        <taxon>Embryophyta</taxon>
        <taxon>Tracheophyta</taxon>
        <taxon>Spermatophyta</taxon>
        <taxon>Magnoliopsida</taxon>
        <taxon>Liliopsida</taxon>
        <taxon>Poales</taxon>
        <taxon>Poaceae</taxon>
        <taxon>BOP clade</taxon>
        <taxon>Pooideae</taxon>
        <taxon>Stipodae</taxon>
        <taxon>Brachypodieae</taxon>
        <taxon>Brachypodium</taxon>
    </lineage>
</organism>
<evidence type="ECO:0000256" key="1">
    <source>
        <dbReference type="SAM" id="MobiDB-lite"/>
    </source>
</evidence>
<feature type="region of interest" description="Disordered" evidence="1">
    <location>
        <begin position="186"/>
        <end position="250"/>
    </location>
</feature>
<dbReference type="EMBL" id="CM000882">
    <property type="protein sequence ID" value="PNT68252.1"/>
    <property type="molecule type" value="Genomic_DNA"/>
</dbReference>
<dbReference type="PANTHER" id="PTHR33385:SF17">
    <property type="entry name" value="OS08G0466800 PROTEIN"/>
    <property type="match status" value="1"/>
</dbReference>
<reference evidence="2 3" key="1">
    <citation type="journal article" date="2010" name="Nature">
        <title>Genome sequencing and analysis of the model grass Brachypodium distachyon.</title>
        <authorList>
            <consortium name="International Brachypodium Initiative"/>
        </authorList>
    </citation>
    <scope>NUCLEOTIDE SEQUENCE [LARGE SCALE GENOMIC DNA]</scope>
    <source>
        <strain evidence="2 3">Bd21</strain>
    </source>
</reference>
<dbReference type="KEGG" id="bdi:100829610"/>
<dbReference type="InterPro" id="IPR039933">
    <property type="entry name" value="XRI1"/>
</dbReference>
<dbReference type="GO" id="GO:0007143">
    <property type="term" value="P:female meiotic nuclear division"/>
    <property type="evidence" value="ECO:0007669"/>
    <property type="project" value="InterPro"/>
</dbReference>
<evidence type="ECO:0000313" key="3">
    <source>
        <dbReference type="EnsemblPlants" id="PNT68252"/>
    </source>
</evidence>